<name>A0ABR4PR41_9HELO</name>
<keyword evidence="3" id="KW-1185">Reference proteome</keyword>
<reference evidence="2 3" key="1">
    <citation type="submission" date="2024-06" db="EMBL/GenBank/DDBJ databases">
        <title>Complete genome of Phlyctema vagabunda strain 19-DSS-EL-015.</title>
        <authorList>
            <person name="Fiorenzani C."/>
        </authorList>
    </citation>
    <scope>NUCLEOTIDE SEQUENCE [LARGE SCALE GENOMIC DNA]</scope>
    <source>
        <strain evidence="2 3">19-DSS-EL-015</strain>
    </source>
</reference>
<keyword evidence="1" id="KW-0812">Transmembrane</keyword>
<evidence type="ECO:0000256" key="1">
    <source>
        <dbReference type="SAM" id="Phobius"/>
    </source>
</evidence>
<sequence length="224" mass="23470">MFLPSRKLEILQEIGVSSSWLIWWKRTPRSVPFYTCGDQQKSCEAYNQPNVCCPVNMFCHPTELTPSEVFCCNATEESRCDASSDNPPQCLPDSVQCPENVGGGCCGQETICTPNGCLENASAGADVLRSTIAGTWSVDSGTTQTTLGPPSSDISGPIPASGVTVTPVVVKTITVVESAVITSPKDGEVAQKGAAAKASLIMTLCAAYAPALALLMMTAVMGLL</sequence>
<organism evidence="2 3">
    <name type="scientific">Phlyctema vagabunda</name>
    <dbReference type="NCBI Taxonomy" id="108571"/>
    <lineage>
        <taxon>Eukaryota</taxon>
        <taxon>Fungi</taxon>
        <taxon>Dikarya</taxon>
        <taxon>Ascomycota</taxon>
        <taxon>Pezizomycotina</taxon>
        <taxon>Leotiomycetes</taxon>
        <taxon>Helotiales</taxon>
        <taxon>Dermateaceae</taxon>
        <taxon>Phlyctema</taxon>
    </lineage>
</organism>
<comment type="caution">
    <text evidence="2">The sequence shown here is derived from an EMBL/GenBank/DDBJ whole genome shotgun (WGS) entry which is preliminary data.</text>
</comment>
<dbReference type="EMBL" id="JBFCZG010000002">
    <property type="protein sequence ID" value="KAL3425819.1"/>
    <property type="molecule type" value="Genomic_DNA"/>
</dbReference>
<feature type="transmembrane region" description="Helical" evidence="1">
    <location>
        <begin position="200"/>
        <end position="223"/>
    </location>
</feature>
<accession>A0ABR4PR41</accession>
<dbReference type="Proteomes" id="UP001629113">
    <property type="component" value="Unassembled WGS sequence"/>
</dbReference>
<keyword evidence="1" id="KW-0472">Membrane</keyword>
<keyword evidence="1" id="KW-1133">Transmembrane helix</keyword>
<evidence type="ECO:0000313" key="3">
    <source>
        <dbReference type="Proteomes" id="UP001629113"/>
    </source>
</evidence>
<protein>
    <submittedName>
        <fullName evidence="2">Uncharacterized protein</fullName>
    </submittedName>
</protein>
<proteinExistence type="predicted"/>
<gene>
    <name evidence="2" type="ORF">PVAG01_02610</name>
</gene>
<evidence type="ECO:0000313" key="2">
    <source>
        <dbReference type="EMBL" id="KAL3425819.1"/>
    </source>
</evidence>